<gene>
    <name evidence="2" type="ORF">HanXRQr2_Chr04g0188251</name>
</gene>
<dbReference type="Gramene" id="mRNA:HanXRQr2_Chr04g0188251">
    <property type="protein sequence ID" value="CDS:HanXRQr2_Chr04g0188251.1"/>
    <property type="gene ID" value="HanXRQr2_Chr04g0188251"/>
</dbReference>
<evidence type="ECO:0000256" key="1">
    <source>
        <dbReference type="SAM" id="Phobius"/>
    </source>
</evidence>
<sequence>MAFIDIIKCIIFKSSSSSCIHFFLKVVLPFLLYHFIASFFTCIIKKFANKYPVFKYSNSNYVLKAKTRILNQNHINYVVDMVEPSCLVVIFFYAINVFIW</sequence>
<proteinExistence type="predicted"/>
<feature type="transmembrane region" description="Helical" evidence="1">
    <location>
        <begin position="22"/>
        <end position="44"/>
    </location>
</feature>
<name>A0A9K3NTD2_HELAN</name>
<keyword evidence="1" id="KW-1133">Transmembrane helix</keyword>
<dbReference type="AlphaFoldDB" id="A0A9K3NTD2"/>
<evidence type="ECO:0000313" key="3">
    <source>
        <dbReference type="Proteomes" id="UP000215914"/>
    </source>
</evidence>
<accession>A0A9K3NTD2</accession>
<comment type="caution">
    <text evidence="2">The sequence shown here is derived from an EMBL/GenBank/DDBJ whole genome shotgun (WGS) entry which is preliminary data.</text>
</comment>
<organism evidence="2 3">
    <name type="scientific">Helianthus annuus</name>
    <name type="common">Common sunflower</name>
    <dbReference type="NCBI Taxonomy" id="4232"/>
    <lineage>
        <taxon>Eukaryota</taxon>
        <taxon>Viridiplantae</taxon>
        <taxon>Streptophyta</taxon>
        <taxon>Embryophyta</taxon>
        <taxon>Tracheophyta</taxon>
        <taxon>Spermatophyta</taxon>
        <taxon>Magnoliopsida</taxon>
        <taxon>eudicotyledons</taxon>
        <taxon>Gunneridae</taxon>
        <taxon>Pentapetalae</taxon>
        <taxon>asterids</taxon>
        <taxon>campanulids</taxon>
        <taxon>Asterales</taxon>
        <taxon>Asteraceae</taxon>
        <taxon>Asteroideae</taxon>
        <taxon>Heliantheae alliance</taxon>
        <taxon>Heliantheae</taxon>
        <taxon>Helianthus</taxon>
    </lineage>
</organism>
<keyword evidence="1" id="KW-0472">Membrane</keyword>
<evidence type="ECO:0000313" key="2">
    <source>
        <dbReference type="EMBL" id="KAF5812044.1"/>
    </source>
</evidence>
<reference evidence="2" key="1">
    <citation type="journal article" date="2017" name="Nature">
        <title>The sunflower genome provides insights into oil metabolism, flowering and Asterid evolution.</title>
        <authorList>
            <person name="Badouin H."/>
            <person name="Gouzy J."/>
            <person name="Grassa C.J."/>
            <person name="Murat F."/>
            <person name="Staton S.E."/>
            <person name="Cottret L."/>
            <person name="Lelandais-Briere C."/>
            <person name="Owens G.L."/>
            <person name="Carrere S."/>
            <person name="Mayjonade B."/>
            <person name="Legrand L."/>
            <person name="Gill N."/>
            <person name="Kane N.C."/>
            <person name="Bowers J.E."/>
            <person name="Hubner S."/>
            <person name="Bellec A."/>
            <person name="Berard A."/>
            <person name="Berges H."/>
            <person name="Blanchet N."/>
            <person name="Boniface M.C."/>
            <person name="Brunel D."/>
            <person name="Catrice O."/>
            <person name="Chaidir N."/>
            <person name="Claudel C."/>
            <person name="Donnadieu C."/>
            <person name="Faraut T."/>
            <person name="Fievet G."/>
            <person name="Helmstetter N."/>
            <person name="King M."/>
            <person name="Knapp S.J."/>
            <person name="Lai Z."/>
            <person name="Le Paslier M.C."/>
            <person name="Lippi Y."/>
            <person name="Lorenzon L."/>
            <person name="Mandel J.R."/>
            <person name="Marage G."/>
            <person name="Marchand G."/>
            <person name="Marquand E."/>
            <person name="Bret-Mestries E."/>
            <person name="Morien E."/>
            <person name="Nambeesan S."/>
            <person name="Nguyen T."/>
            <person name="Pegot-Espagnet P."/>
            <person name="Pouilly N."/>
            <person name="Raftis F."/>
            <person name="Sallet E."/>
            <person name="Schiex T."/>
            <person name="Thomas J."/>
            <person name="Vandecasteele C."/>
            <person name="Vares D."/>
            <person name="Vear F."/>
            <person name="Vautrin S."/>
            <person name="Crespi M."/>
            <person name="Mangin B."/>
            <person name="Burke J.M."/>
            <person name="Salse J."/>
            <person name="Munos S."/>
            <person name="Vincourt P."/>
            <person name="Rieseberg L.H."/>
            <person name="Langlade N.B."/>
        </authorList>
    </citation>
    <scope>NUCLEOTIDE SEQUENCE</scope>
    <source>
        <tissue evidence="2">Leaves</tissue>
    </source>
</reference>
<feature type="transmembrane region" description="Helical" evidence="1">
    <location>
        <begin position="77"/>
        <end position="99"/>
    </location>
</feature>
<protein>
    <submittedName>
        <fullName evidence="2">Uncharacterized protein</fullName>
    </submittedName>
</protein>
<dbReference type="Proteomes" id="UP000215914">
    <property type="component" value="Unassembled WGS sequence"/>
</dbReference>
<reference evidence="2" key="2">
    <citation type="submission" date="2020-06" db="EMBL/GenBank/DDBJ databases">
        <title>Helianthus annuus Genome sequencing and assembly Release 2.</title>
        <authorList>
            <person name="Gouzy J."/>
            <person name="Langlade N."/>
            <person name="Munos S."/>
        </authorList>
    </citation>
    <scope>NUCLEOTIDE SEQUENCE</scope>
    <source>
        <tissue evidence="2">Leaves</tissue>
    </source>
</reference>
<keyword evidence="3" id="KW-1185">Reference proteome</keyword>
<dbReference type="EMBL" id="MNCJ02000319">
    <property type="protein sequence ID" value="KAF5812044.1"/>
    <property type="molecule type" value="Genomic_DNA"/>
</dbReference>
<keyword evidence="1" id="KW-0812">Transmembrane</keyword>